<name>A0ABV7UMT1_9HYPH</name>
<accession>A0ABV7UMT1</accession>
<sequence length="118" mass="13264">MASAEDCSFPILKPLHSRFIRASFEGLSGHWKRRWADLNAFTGLAWPFSRDPGKSPATCAFVTKVQMSGVLQQGARMMRGRALLLPQRRCPDLIGADLEQTVEPPETGERKHCLEIRQ</sequence>
<dbReference type="Proteomes" id="UP001595704">
    <property type="component" value="Unassembled WGS sequence"/>
</dbReference>
<dbReference type="EMBL" id="JBHRYC010000106">
    <property type="protein sequence ID" value="MFC3639862.1"/>
    <property type="molecule type" value="Genomic_DNA"/>
</dbReference>
<proteinExistence type="predicted"/>
<dbReference type="RefSeq" id="WP_132011004.1">
    <property type="nucleotide sequence ID" value="NZ_BNCG01000134.1"/>
</dbReference>
<protein>
    <submittedName>
        <fullName evidence="1">Uncharacterized protein</fullName>
    </submittedName>
</protein>
<keyword evidence="2" id="KW-1185">Reference proteome</keyword>
<evidence type="ECO:0000313" key="2">
    <source>
        <dbReference type="Proteomes" id="UP001595704"/>
    </source>
</evidence>
<gene>
    <name evidence="1" type="ORF">ACFONL_21195</name>
</gene>
<reference evidence="2" key="1">
    <citation type="journal article" date="2019" name="Int. J. Syst. Evol. Microbiol.">
        <title>The Global Catalogue of Microorganisms (GCM) 10K type strain sequencing project: providing services to taxonomists for standard genome sequencing and annotation.</title>
        <authorList>
            <consortium name="The Broad Institute Genomics Platform"/>
            <consortium name="The Broad Institute Genome Sequencing Center for Infectious Disease"/>
            <person name="Wu L."/>
            <person name="Ma J."/>
        </authorList>
    </citation>
    <scope>NUCLEOTIDE SEQUENCE [LARGE SCALE GENOMIC DNA]</scope>
    <source>
        <strain evidence="2">KCTC 42282</strain>
    </source>
</reference>
<organism evidence="1 2">
    <name type="scientific">Camelimonas fluminis</name>
    <dbReference type="NCBI Taxonomy" id="1576911"/>
    <lineage>
        <taxon>Bacteria</taxon>
        <taxon>Pseudomonadati</taxon>
        <taxon>Pseudomonadota</taxon>
        <taxon>Alphaproteobacteria</taxon>
        <taxon>Hyphomicrobiales</taxon>
        <taxon>Chelatococcaceae</taxon>
        <taxon>Camelimonas</taxon>
    </lineage>
</organism>
<evidence type="ECO:0000313" key="1">
    <source>
        <dbReference type="EMBL" id="MFC3639862.1"/>
    </source>
</evidence>
<comment type="caution">
    <text evidence="1">The sequence shown here is derived from an EMBL/GenBank/DDBJ whole genome shotgun (WGS) entry which is preliminary data.</text>
</comment>